<dbReference type="VEuPathDB" id="TriTrypDB:TcCLB.509065.36"/>
<name>A0A2V2X451_TRYCR</name>
<dbReference type="VEuPathDB" id="TriTrypDB:TcYC6_0098200"/>
<dbReference type="Proteomes" id="UP000246078">
    <property type="component" value="Unassembled WGS sequence"/>
</dbReference>
<evidence type="ECO:0000313" key="2">
    <source>
        <dbReference type="Proteomes" id="UP000246078"/>
    </source>
</evidence>
<gene>
    <name evidence="1" type="ORF">C3747_28g172c</name>
</gene>
<organism evidence="1 2">
    <name type="scientific">Trypanosoma cruzi</name>
    <dbReference type="NCBI Taxonomy" id="5693"/>
    <lineage>
        <taxon>Eukaryota</taxon>
        <taxon>Discoba</taxon>
        <taxon>Euglenozoa</taxon>
        <taxon>Kinetoplastea</taxon>
        <taxon>Metakinetoplastina</taxon>
        <taxon>Trypanosomatida</taxon>
        <taxon>Trypanosomatidae</taxon>
        <taxon>Trypanosoma</taxon>
        <taxon>Schizotrypanum</taxon>
    </lineage>
</organism>
<dbReference type="VEuPathDB" id="TriTrypDB:TcCL_ESM01055"/>
<reference evidence="1 2" key="1">
    <citation type="journal article" date="2018" name="Microb. Genom.">
        <title>Expanding an expanded genome: long-read sequencing of Trypanosoma cruzi.</title>
        <authorList>
            <person name="Berna L."/>
            <person name="Rodriguez M."/>
            <person name="Chiribao M.L."/>
            <person name="Parodi-Talice A."/>
            <person name="Pita S."/>
            <person name="Rijo G."/>
            <person name="Alvarez-Valin F."/>
            <person name="Robello C."/>
        </authorList>
    </citation>
    <scope>NUCLEOTIDE SEQUENCE [LARGE SCALE GENOMIC DNA]</scope>
    <source>
        <strain evidence="1 2">TCC</strain>
    </source>
</reference>
<accession>A0A2V2X451</accession>
<sequence>MDLRCGVRSSLSSGMIAYGFCPVVDDLQTFRLSGMDPPLPGLRAGEGDLFLLYGQRSAENRTSDLSNAVFLAKASDICSDGEWAVVSLLLFRFSPTQGWRTYAEKTSYPTGSGFEPTCDSHDKCLYAHREFMYRFIR</sequence>
<dbReference type="VEuPathDB" id="TriTrypDB:TcCLB.506943.27"/>
<proteinExistence type="predicted"/>
<protein>
    <submittedName>
        <fullName evidence="1">Uncharacterized protein</fullName>
    </submittedName>
</protein>
<dbReference type="OrthoDB" id="250166at2759"/>
<dbReference type="EMBL" id="PRFC01000028">
    <property type="protein sequence ID" value="PWV15597.1"/>
    <property type="molecule type" value="Genomic_DNA"/>
</dbReference>
<comment type="caution">
    <text evidence="1">The sequence shown here is derived from an EMBL/GenBank/DDBJ whole genome shotgun (WGS) entry which is preliminary data.</text>
</comment>
<dbReference type="VEuPathDB" id="TriTrypDB:C3747_28g172c"/>
<dbReference type="AlphaFoldDB" id="A0A2V2X451"/>
<evidence type="ECO:0000313" key="1">
    <source>
        <dbReference type="EMBL" id="PWV15597.1"/>
    </source>
</evidence>